<evidence type="ECO:0000313" key="4">
    <source>
        <dbReference type="Proteomes" id="UP001627284"/>
    </source>
</evidence>
<dbReference type="Pfam" id="PF07000">
    <property type="entry name" value="DUF1308"/>
    <property type="match status" value="1"/>
</dbReference>
<gene>
    <name evidence="3" type="ORF">AABB24_006019</name>
</gene>
<feature type="region of interest" description="Disordered" evidence="1">
    <location>
        <begin position="1"/>
        <end position="37"/>
    </location>
</feature>
<protein>
    <recommendedName>
        <fullName evidence="2">DUF1308 domain-containing protein</fullName>
    </recommendedName>
</protein>
<dbReference type="PANTHER" id="PTHR13379:SF0">
    <property type="entry name" value="UPF0415 PROTEIN C7ORF25"/>
    <property type="match status" value="1"/>
</dbReference>
<keyword evidence="4" id="KW-1185">Reference proteome</keyword>
<accession>A0ABD2UZL8</accession>
<evidence type="ECO:0000259" key="2">
    <source>
        <dbReference type="Pfam" id="PF07000"/>
    </source>
</evidence>
<dbReference type="PANTHER" id="PTHR13379">
    <property type="entry name" value="UNCHARACTERIZED DUF1308"/>
    <property type="match status" value="1"/>
</dbReference>
<evidence type="ECO:0000256" key="1">
    <source>
        <dbReference type="SAM" id="MobiDB-lite"/>
    </source>
</evidence>
<feature type="non-terminal residue" evidence="3">
    <location>
        <position position="1"/>
    </location>
</feature>
<feature type="domain" description="DUF1308" evidence="2">
    <location>
        <begin position="318"/>
        <end position="483"/>
    </location>
</feature>
<evidence type="ECO:0000313" key="3">
    <source>
        <dbReference type="EMBL" id="KAL3374330.1"/>
    </source>
</evidence>
<organism evidence="3 4">
    <name type="scientific">Solanum stoloniferum</name>
    <dbReference type="NCBI Taxonomy" id="62892"/>
    <lineage>
        <taxon>Eukaryota</taxon>
        <taxon>Viridiplantae</taxon>
        <taxon>Streptophyta</taxon>
        <taxon>Embryophyta</taxon>
        <taxon>Tracheophyta</taxon>
        <taxon>Spermatophyta</taxon>
        <taxon>Magnoliopsida</taxon>
        <taxon>eudicotyledons</taxon>
        <taxon>Gunneridae</taxon>
        <taxon>Pentapetalae</taxon>
        <taxon>asterids</taxon>
        <taxon>lamiids</taxon>
        <taxon>Solanales</taxon>
        <taxon>Solanaceae</taxon>
        <taxon>Solanoideae</taxon>
        <taxon>Solaneae</taxon>
        <taxon>Solanum</taxon>
    </lineage>
</organism>
<name>A0ABD2UZL8_9SOLN</name>
<dbReference type="AlphaFoldDB" id="A0ABD2UZL8"/>
<dbReference type="Proteomes" id="UP001627284">
    <property type="component" value="Unassembled WGS sequence"/>
</dbReference>
<sequence>QNTNPVDVGTNDDEQQSCGDSRRRKGRLNSMERDEGAVEEGKRRCKVLKNRIETFTTTQQSSWKTTLFRLINSELSFLNRVSLSKNDSSLKLSSNIGYLEAVVHILQHPLVTAVSRVCKPISISSKLSVYIDVICSFNGNPVWFIVSDRNPRYICWEDLGEIRNCKGLRSKIVELMFAASESSVTVRPSSIILFFSNGLQSCILEKLRGEFGATDLGFGFCDFDCEYDELEDEDWVSVLGRSFERACILEIKVGSFSSSRDVKLQGKDGETLTDLSGSLGKLHSDDASKDVNLGDSFCVLVSALRSWSGLDVEEVELVNFDTTALVAIVSGISNGGIDRILATPESELRSRFKVNYEFMIGQVNSEIKKPIHMELMPSILQKRGIVCESVCSEFQELVSMCGGPNEKSRAAHFLNHLRVVPDCPSERLMSLPTTRKLALKNKVAFGTGDYWHAPTITANMAFARAVSQTGMSLFTIEHRPRALVGD</sequence>
<proteinExistence type="predicted"/>
<dbReference type="EMBL" id="JBJKTR010000003">
    <property type="protein sequence ID" value="KAL3374330.1"/>
    <property type="molecule type" value="Genomic_DNA"/>
</dbReference>
<comment type="caution">
    <text evidence="3">The sequence shown here is derived from an EMBL/GenBank/DDBJ whole genome shotgun (WGS) entry which is preliminary data.</text>
</comment>
<reference evidence="3 4" key="1">
    <citation type="submission" date="2024-05" db="EMBL/GenBank/DDBJ databases">
        <title>De novo assembly of an allotetraploid wild potato.</title>
        <authorList>
            <person name="Hosaka A.J."/>
        </authorList>
    </citation>
    <scope>NUCLEOTIDE SEQUENCE [LARGE SCALE GENOMIC DNA]</scope>
    <source>
        <tissue evidence="3">Young leaves</tissue>
    </source>
</reference>
<dbReference type="InterPro" id="IPR010733">
    <property type="entry name" value="DUF1308"/>
</dbReference>